<dbReference type="STRING" id="797419.SAMN05216556_10244"/>
<evidence type="ECO:0000313" key="3">
    <source>
        <dbReference type="Proteomes" id="UP000184172"/>
    </source>
</evidence>
<gene>
    <name evidence="2" type="ORF">SAMN04487908_10144</name>
</gene>
<evidence type="ECO:0000313" key="2">
    <source>
        <dbReference type="EMBL" id="SHI30513.1"/>
    </source>
</evidence>
<dbReference type="Gene3D" id="3.30.70.930">
    <property type="match status" value="1"/>
</dbReference>
<name>A0A1M6A2T0_9FLAO</name>
<organism evidence="2 3">
    <name type="scientific">Aequorivita viscosa</name>
    <dbReference type="NCBI Taxonomy" id="797419"/>
    <lineage>
        <taxon>Bacteria</taxon>
        <taxon>Pseudomonadati</taxon>
        <taxon>Bacteroidota</taxon>
        <taxon>Flavobacteriia</taxon>
        <taxon>Flavobacteriales</taxon>
        <taxon>Flavobacteriaceae</taxon>
        <taxon>Aequorivita</taxon>
    </lineage>
</organism>
<dbReference type="InterPro" id="IPR002767">
    <property type="entry name" value="Thiamine_BP"/>
</dbReference>
<dbReference type="Proteomes" id="UP000184172">
    <property type="component" value="Unassembled WGS sequence"/>
</dbReference>
<proteinExistence type="predicted"/>
<accession>A0A1M6A2T0</accession>
<dbReference type="SUPFAM" id="SSF89957">
    <property type="entry name" value="MTH1187/YkoF-like"/>
    <property type="match status" value="1"/>
</dbReference>
<feature type="domain" description="Thiamine-binding protein" evidence="1">
    <location>
        <begin position="16"/>
        <end position="86"/>
    </location>
</feature>
<evidence type="ECO:0000259" key="1">
    <source>
        <dbReference type="Pfam" id="PF01910"/>
    </source>
</evidence>
<sequence length="97" mass="11303">MKTYKFEKKSNMKISVELTLSPLQDDWEPAIINFITNLRNSGLTVLENPLSTQVYGDYDEVMNMLQKEMKVALEAVERGLLYIKIVKSDRSNYEPHF</sequence>
<dbReference type="Pfam" id="PF01910">
    <property type="entry name" value="Thiamine_BP"/>
    <property type="match status" value="1"/>
</dbReference>
<dbReference type="AlphaFoldDB" id="A0A1M6A2T0"/>
<dbReference type="InterPro" id="IPR029756">
    <property type="entry name" value="MTH1187/YkoF-like"/>
</dbReference>
<protein>
    <submittedName>
        <fullName evidence="2">Uncharacterized conserved protein YqgV, UPF0045/DUF77 family</fullName>
    </submittedName>
</protein>
<reference evidence="3" key="1">
    <citation type="submission" date="2016-11" db="EMBL/GenBank/DDBJ databases">
        <authorList>
            <person name="Varghese N."/>
            <person name="Submissions S."/>
        </authorList>
    </citation>
    <scope>NUCLEOTIDE SEQUENCE [LARGE SCALE GENOMIC DNA]</scope>
    <source>
        <strain evidence="3">DSM 26349</strain>
    </source>
</reference>
<keyword evidence="3" id="KW-1185">Reference proteome</keyword>
<dbReference type="EMBL" id="FQYV01000001">
    <property type="protein sequence ID" value="SHI30513.1"/>
    <property type="molecule type" value="Genomic_DNA"/>
</dbReference>